<dbReference type="AlphaFoldDB" id="A0A350P197"/>
<accession>A0A350P197</accession>
<evidence type="ECO:0000313" key="2">
    <source>
        <dbReference type="Proteomes" id="UP000263517"/>
    </source>
</evidence>
<comment type="caution">
    <text evidence="1">The sequence shown here is derived from an EMBL/GenBank/DDBJ whole genome shotgun (WGS) entry which is preliminary data.</text>
</comment>
<organism evidence="1 2">
    <name type="scientific">Alteromonas australica</name>
    <dbReference type="NCBI Taxonomy" id="589873"/>
    <lineage>
        <taxon>Bacteria</taxon>
        <taxon>Pseudomonadati</taxon>
        <taxon>Pseudomonadota</taxon>
        <taxon>Gammaproteobacteria</taxon>
        <taxon>Alteromonadales</taxon>
        <taxon>Alteromonadaceae</taxon>
        <taxon>Alteromonas/Salinimonas group</taxon>
        <taxon>Alteromonas</taxon>
    </lineage>
</organism>
<reference evidence="1 2" key="1">
    <citation type="journal article" date="2018" name="Nat. Biotechnol.">
        <title>A standardized bacterial taxonomy based on genome phylogeny substantially revises the tree of life.</title>
        <authorList>
            <person name="Parks D.H."/>
            <person name="Chuvochina M."/>
            <person name="Waite D.W."/>
            <person name="Rinke C."/>
            <person name="Skarshewski A."/>
            <person name="Chaumeil P.A."/>
            <person name="Hugenholtz P."/>
        </authorList>
    </citation>
    <scope>NUCLEOTIDE SEQUENCE [LARGE SCALE GENOMIC DNA]</scope>
    <source>
        <strain evidence="1">UBA11978</strain>
    </source>
</reference>
<protein>
    <submittedName>
        <fullName evidence="1">Uncharacterized protein</fullName>
    </submittedName>
</protein>
<proteinExistence type="predicted"/>
<evidence type="ECO:0000313" key="1">
    <source>
        <dbReference type="EMBL" id="HAW75064.1"/>
    </source>
</evidence>
<sequence>MTVEDVARKMLELKILPRFSILVMTGVYVRCIEWALSQPDLSTQQASLISVVTGAMTGSLAVWLNSEKH</sequence>
<dbReference type="EMBL" id="DNAN01000170">
    <property type="protein sequence ID" value="HAW75064.1"/>
    <property type="molecule type" value="Genomic_DNA"/>
</dbReference>
<name>A0A350P197_9ALTE</name>
<dbReference type="Proteomes" id="UP000263517">
    <property type="component" value="Unassembled WGS sequence"/>
</dbReference>
<gene>
    <name evidence="1" type="ORF">DCW74_04920</name>
</gene>